<dbReference type="InterPro" id="IPR039353">
    <property type="entry name" value="TF_Adf1"/>
</dbReference>
<name>A0AAN7Q205_9COLE</name>
<evidence type="ECO:0000313" key="2">
    <source>
        <dbReference type="EMBL" id="KAK4882622.1"/>
    </source>
</evidence>
<gene>
    <name evidence="2" type="ORF">RN001_005941</name>
</gene>
<dbReference type="AlphaFoldDB" id="A0AAN7Q205"/>
<dbReference type="EMBL" id="JARPUR010000002">
    <property type="protein sequence ID" value="KAK4882622.1"/>
    <property type="molecule type" value="Genomic_DNA"/>
</dbReference>
<dbReference type="Proteomes" id="UP001353858">
    <property type="component" value="Unassembled WGS sequence"/>
</dbReference>
<organism evidence="2 3">
    <name type="scientific">Aquatica leii</name>
    <dbReference type="NCBI Taxonomy" id="1421715"/>
    <lineage>
        <taxon>Eukaryota</taxon>
        <taxon>Metazoa</taxon>
        <taxon>Ecdysozoa</taxon>
        <taxon>Arthropoda</taxon>
        <taxon>Hexapoda</taxon>
        <taxon>Insecta</taxon>
        <taxon>Pterygota</taxon>
        <taxon>Neoptera</taxon>
        <taxon>Endopterygota</taxon>
        <taxon>Coleoptera</taxon>
        <taxon>Polyphaga</taxon>
        <taxon>Elateriformia</taxon>
        <taxon>Elateroidea</taxon>
        <taxon>Lampyridae</taxon>
        <taxon>Luciolinae</taxon>
        <taxon>Aquatica</taxon>
    </lineage>
</organism>
<keyword evidence="3" id="KW-1185">Reference proteome</keyword>
<reference evidence="3" key="1">
    <citation type="submission" date="2023-01" db="EMBL/GenBank/DDBJ databases">
        <title>Key to firefly adult light organ development and bioluminescence: homeobox transcription factors regulate luciferase expression and transportation to peroxisome.</title>
        <authorList>
            <person name="Fu X."/>
        </authorList>
    </citation>
    <scope>NUCLEOTIDE SEQUENCE [LARGE SCALE GENOMIC DNA]</scope>
</reference>
<dbReference type="PANTHER" id="PTHR12243:SF69">
    <property type="entry name" value="SI:CH73-59F11.3"/>
    <property type="match status" value="1"/>
</dbReference>
<dbReference type="PANTHER" id="PTHR12243">
    <property type="entry name" value="MADF DOMAIN TRANSCRIPTION FACTOR"/>
    <property type="match status" value="1"/>
</dbReference>
<dbReference type="GO" id="GO:0006357">
    <property type="term" value="P:regulation of transcription by RNA polymerase II"/>
    <property type="evidence" value="ECO:0007669"/>
    <property type="project" value="TreeGrafter"/>
</dbReference>
<proteinExistence type="predicted"/>
<accession>A0AAN7Q205</accession>
<dbReference type="PROSITE" id="PS51029">
    <property type="entry name" value="MADF"/>
    <property type="match status" value="1"/>
</dbReference>
<evidence type="ECO:0000313" key="3">
    <source>
        <dbReference type="Proteomes" id="UP001353858"/>
    </source>
</evidence>
<feature type="domain" description="MADF" evidence="1">
    <location>
        <begin position="1"/>
        <end position="63"/>
    </location>
</feature>
<protein>
    <recommendedName>
        <fullName evidence="1">MADF domain-containing protein</fullName>
    </recommendedName>
</protein>
<dbReference type="InterPro" id="IPR006578">
    <property type="entry name" value="MADF-dom"/>
</dbReference>
<dbReference type="GO" id="GO:0005667">
    <property type="term" value="C:transcription regulator complex"/>
    <property type="evidence" value="ECO:0007669"/>
    <property type="project" value="TreeGrafter"/>
</dbReference>
<sequence length="143" mass="15770">MNAWNTIGEVLGTEGNACEQRFNVLRAKYNVERKKMSSLPSGSGSSKDWELFKLLSFLDSHIVTRKTKGNVISADLSSPSTSSASSVWSVISITMTADDVAVETVAQKDVPENEVVLDKGERKLKKKYKARYVGSFNQYLGKS</sequence>
<dbReference type="Pfam" id="PF10545">
    <property type="entry name" value="MADF_DNA_bdg"/>
    <property type="match status" value="1"/>
</dbReference>
<evidence type="ECO:0000259" key="1">
    <source>
        <dbReference type="PROSITE" id="PS51029"/>
    </source>
</evidence>
<comment type="caution">
    <text evidence="2">The sequence shown here is derived from an EMBL/GenBank/DDBJ whole genome shotgun (WGS) entry which is preliminary data.</text>
</comment>
<dbReference type="GO" id="GO:0005634">
    <property type="term" value="C:nucleus"/>
    <property type="evidence" value="ECO:0007669"/>
    <property type="project" value="TreeGrafter"/>
</dbReference>